<dbReference type="InterPro" id="IPR002477">
    <property type="entry name" value="Peptidoglycan-bd-like"/>
</dbReference>
<organism evidence="2 3">
    <name type="scientific">Clostridium intestinale DSM 6191</name>
    <dbReference type="NCBI Taxonomy" id="1121320"/>
    <lineage>
        <taxon>Bacteria</taxon>
        <taxon>Bacillati</taxon>
        <taxon>Bacillota</taxon>
        <taxon>Clostridia</taxon>
        <taxon>Eubacteriales</taxon>
        <taxon>Clostridiaceae</taxon>
        <taxon>Clostridium</taxon>
    </lineage>
</organism>
<gene>
    <name evidence="2" type="ORF">SAMN02745941_00347</name>
</gene>
<protein>
    <submittedName>
        <fullName evidence="2">N-acetylmuramoyl-L-alanine amidase</fullName>
    </submittedName>
</protein>
<name>A0A1M5TXJ6_9CLOT</name>
<dbReference type="EMBL" id="FQXU01000003">
    <property type="protein sequence ID" value="SHH55545.1"/>
    <property type="molecule type" value="Genomic_DNA"/>
</dbReference>
<evidence type="ECO:0000313" key="3">
    <source>
        <dbReference type="Proteomes" id="UP000184241"/>
    </source>
</evidence>
<reference evidence="2 3" key="1">
    <citation type="submission" date="2016-11" db="EMBL/GenBank/DDBJ databases">
        <authorList>
            <person name="Jaros S."/>
            <person name="Januszkiewicz K."/>
            <person name="Wedrychowicz H."/>
        </authorList>
    </citation>
    <scope>NUCLEOTIDE SEQUENCE [LARGE SCALE GENOMIC DNA]</scope>
    <source>
        <strain evidence="2 3">DSM 6191</strain>
    </source>
</reference>
<dbReference type="RefSeq" id="WP_073016062.1">
    <property type="nucleotide sequence ID" value="NZ_FQXU01000003.1"/>
</dbReference>
<dbReference type="InterPro" id="IPR036365">
    <property type="entry name" value="PGBD-like_sf"/>
</dbReference>
<accession>A0A1M5TXJ6</accession>
<dbReference type="InterPro" id="IPR002508">
    <property type="entry name" value="MurNAc-LAA_cat"/>
</dbReference>
<evidence type="ECO:0000259" key="1">
    <source>
        <dbReference type="SMART" id="SM00646"/>
    </source>
</evidence>
<evidence type="ECO:0000313" key="2">
    <source>
        <dbReference type="EMBL" id="SHH55545.1"/>
    </source>
</evidence>
<dbReference type="Gene3D" id="3.40.630.40">
    <property type="entry name" value="Zn-dependent exopeptidases"/>
    <property type="match status" value="1"/>
</dbReference>
<dbReference type="InterPro" id="IPR051922">
    <property type="entry name" value="Bact_Sporulation_Assoc"/>
</dbReference>
<dbReference type="InterPro" id="IPR036366">
    <property type="entry name" value="PGBDSf"/>
</dbReference>
<dbReference type="Pfam" id="PF01471">
    <property type="entry name" value="PG_binding_1"/>
    <property type="match status" value="1"/>
</dbReference>
<dbReference type="PANTHER" id="PTHR30032:SF1">
    <property type="entry name" value="N-ACETYLMURAMOYL-L-ALANINE AMIDASE LYTC"/>
    <property type="match status" value="1"/>
</dbReference>
<dbReference type="Proteomes" id="UP000184241">
    <property type="component" value="Unassembled WGS sequence"/>
</dbReference>
<dbReference type="GO" id="GO:0009253">
    <property type="term" value="P:peptidoglycan catabolic process"/>
    <property type="evidence" value="ECO:0007669"/>
    <property type="project" value="InterPro"/>
</dbReference>
<dbReference type="SUPFAM" id="SSF53187">
    <property type="entry name" value="Zn-dependent exopeptidases"/>
    <property type="match status" value="1"/>
</dbReference>
<dbReference type="CDD" id="cd02696">
    <property type="entry name" value="MurNAc-LAA"/>
    <property type="match status" value="1"/>
</dbReference>
<dbReference type="SUPFAM" id="SSF47090">
    <property type="entry name" value="PGBD-like"/>
    <property type="match status" value="1"/>
</dbReference>
<dbReference type="Gene3D" id="1.10.101.10">
    <property type="entry name" value="PGBD-like superfamily/PGBD"/>
    <property type="match status" value="1"/>
</dbReference>
<dbReference type="PANTHER" id="PTHR30032">
    <property type="entry name" value="N-ACETYLMURAMOYL-L-ALANINE AMIDASE-RELATED"/>
    <property type="match status" value="1"/>
</dbReference>
<sequence length="285" mass="30509">MKYAIAVGHTLSGADYGAVGYLIESICTRQIGELVQNYLLAQGHTVVFCRIDNASSVGQSLSYRVNKANSENVDLYVEIHLNAGGGTGSEVWIYRTGSTAEQYARNVVNSLAELNYPNRGVKTSQNLYVLRNTVAPAILVECCFVDNRADADRYNADVIARAIVKGLTGTNSNITPEPSIPVTPPSPPNSGNNNIRTLQQEINTQFNSGLVVDGIAGPKTLAAAPMVSQGARGNITKWIQQKLGIAADGIFGPQTRQSVISFQRSNGLSTDGIVGPNTWRKLLGL</sequence>
<proteinExistence type="predicted"/>
<dbReference type="SMART" id="SM00646">
    <property type="entry name" value="Ami_3"/>
    <property type="match status" value="1"/>
</dbReference>
<feature type="domain" description="MurNAc-LAA" evidence="1">
    <location>
        <begin position="65"/>
        <end position="168"/>
    </location>
</feature>
<dbReference type="GO" id="GO:0008745">
    <property type="term" value="F:N-acetylmuramoyl-L-alanine amidase activity"/>
    <property type="evidence" value="ECO:0007669"/>
    <property type="project" value="InterPro"/>
</dbReference>
<dbReference type="AlphaFoldDB" id="A0A1M5TXJ6"/>
<dbReference type="Pfam" id="PF01520">
    <property type="entry name" value="Amidase_3"/>
    <property type="match status" value="1"/>
</dbReference>